<dbReference type="InterPro" id="IPR009725">
    <property type="entry name" value="3_dmu_93_MTrfase"/>
</dbReference>
<dbReference type="Proteomes" id="UP000179734">
    <property type="component" value="Unassembled WGS sequence"/>
</dbReference>
<evidence type="ECO:0000313" key="4">
    <source>
        <dbReference type="Proteomes" id="UP000179734"/>
    </source>
</evidence>
<dbReference type="AlphaFoldDB" id="A0A1S1NL89"/>
<dbReference type="CDD" id="cd06588">
    <property type="entry name" value="PhnB_like"/>
    <property type="match status" value="1"/>
</dbReference>
<dbReference type="RefSeq" id="WP_071026195.1">
    <property type="nucleotide sequence ID" value="NZ_MLQM01000056.1"/>
</dbReference>
<accession>A0A1S1NL89</accession>
<comment type="caution">
    <text evidence="2">The sequence shown here is derived from an EMBL/GenBank/DDBJ whole genome shotgun (WGS) entry which is preliminary data.</text>
</comment>
<evidence type="ECO:0000313" key="2">
    <source>
        <dbReference type="EMBL" id="OHV03957.1"/>
    </source>
</evidence>
<sequence>MPTITPCLWFDNQAEEAAKLYTRVVPNSAITAVTHYPADTHGHAAGEVLTVEFTLDGRPYTALNGGPQFPFTEAVSFQIGCADQREVDWYWSELTADGGSEGPCGWLKDRFGLSWQIVPRRLTELLADPDPRVARRVSEQMMTMGKLDIAPLEAAAKG</sequence>
<evidence type="ECO:0000313" key="5">
    <source>
        <dbReference type="Proteomes" id="UP000238296"/>
    </source>
</evidence>
<organism evidence="2 4">
    <name type="scientific">Mycobacterium talmoniae</name>
    <dbReference type="NCBI Taxonomy" id="1858794"/>
    <lineage>
        <taxon>Bacteria</taxon>
        <taxon>Bacillati</taxon>
        <taxon>Actinomycetota</taxon>
        <taxon>Actinomycetes</taxon>
        <taxon>Mycobacteriales</taxon>
        <taxon>Mycobacteriaceae</taxon>
        <taxon>Mycobacterium</taxon>
    </lineage>
</organism>
<dbReference type="InterPro" id="IPR028973">
    <property type="entry name" value="PhnB-like"/>
</dbReference>
<dbReference type="Pfam" id="PF06983">
    <property type="entry name" value="3-dmu-9_3-mt"/>
    <property type="match status" value="1"/>
</dbReference>
<feature type="domain" description="PhnB-like" evidence="1">
    <location>
        <begin position="3"/>
        <end position="118"/>
    </location>
</feature>
<dbReference type="PANTHER" id="PTHR33990:SF2">
    <property type="entry name" value="PHNB-LIKE DOMAIN-CONTAINING PROTEIN"/>
    <property type="match status" value="1"/>
</dbReference>
<proteinExistence type="predicted"/>
<dbReference type="PIRSF" id="PIRSF021700">
    <property type="entry name" value="3_dmu_93_MTrfase"/>
    <property type="match status" value="1"/>
</dbReference>
<keyword evidence="4" id="KW-1185">Reference proteome</keyword>
<dbReference type="EMBL" id="MLQM01000056">
    <property type="protein sequence ID" value="OHV03957.1"/>
    <property type="molecule type" value="Genomic_DNA"/>
</dbReference>
<dbReference type="SUPFAM" id="SSF54593">
    <property type="entry name" value="Glyoxalase/Bleomycin resistance protein/Dihydroxybiphenyl dioxygenase"/>
    <property type="match status" value="1"/>
</dbReference>
<reference evidence="3 5" key="2">
    <citation type="journal article" date="2017" name="Int. J. Syst. Evol. Microbiol.">
        <title>Mycobacterium talmoniae sp. nov., a slowly growing mycobacterium isolated from human respiratory samples.</title>
        <authorList>
            <person name="Davidson R.M."/>
            <person name="DeGroote M.A."/>
            <person name="Marola J.L."/>
            <person name="Buss S."/>
            <person name="Jones V."/>
            <person name="McNeil M.R."/>
            <person name="Freifeld A.G."/>
            <person name="Elaine Epperson L."/>
            <person name="Hasan N.A."/>
            <person name="Jackson M."/>
            <person name="Iwen P.C."/>
            <person name="Salfinger M."/>
            <person name="Strong M."/>
        </authorList>
    </citation>
    <scope>NUCLEOTIDE SEQUENCE [LARGE SCALE GENOMIC DNA]</scope>
    <source>
        <strain evidence="3 5">ATCC BAA-2683</strain>
    </source>
</reference>
<reference evidence="2 4" key="1">
    <citation type="submission" date="2016-10" db="EMBL/GenBank/DDBJ databases">
        <title>Genome sequence of Mycobacterium talmonii.</title>
        <authorList>
            <person name="Greninger A.L."/>
            <person name="Elliott B."/>
            <person name="Vasireddy S."/>
            <person name="Vasireddy R."/>
        </authorList>
    </citation>
    <scope>NUCLEOTIDE SEQUENCE [LARGE SCALE GENOMIC DNA]</scope>
    <source>
        <strain evidence="2">MO-5499</strain>
        <strain evidence="4">NE-TNMC-100812</strain>
    </source>
</reference>
<reference evidence="3" key="3">
    <citation type="submission" date="2018-01" db="EMBL/GenBank/DDBJ databases">
        <authorList>
            <person name="Gaut B.S."/>
            <person name="Morton B.R."/>
            <person name="Clegg M.T."/>
            <person name="Duvall M.R."/>
        </authorList>
    </citation>
    <scope>NUCLEOTIDE SEQUENCE</scope>
    <source>
        <strain evidence="3">ATCC BAA-2683</strain>
    </source>
</reference>
<gene>
    <name evidence="2" type="ORF">BKN37_12445</name>
    <name evidence="3" type="ORF">C1Y40_05142</name>
</gene>
<dbReference type="EMBL" id="PPEA01000732">
    <property type="protein sequence ID" value="PQM44702.1"/>
    <property type="molecule type" value="Genomic_DNA"/>
</dbReference>
<protein>
    <recommendedName>
        <fullName evidence="1">PhnB-like domain-containing protein</fullName>
    </recommendedName>
</protein>
<dbReference type="Gene3D" id="3.10.180.10">
    <property type="entry name" value="2,3-Dihydroxybiphenyl 1,2-Dioxygenase, domain 1"/>
    <property type="match status" value="1"/>
</dbReference>
<name>A0A1S1NL89_9MYCO</name>
<dbReference type="Proteomes" id="UP000238296">
    <property type="component" value="Unassembled WGS sequence"/>
</dbReference>
<dbReference type="InterPro" id="IPR029068">
    <property type="entry name" value="Glyas_Bleomycin-R_OHBP_Dase"/>
</dbReference>
<dbReference type="PANTHER" id="PTHR33990">
    <property type="entry name" value="PROTEIN YJDN-RELATED"/>
    <property type="match status" value="1"/>
</dbReference>
<evidence type="ECO:0000313" key="3">
    <source>
        <dbReference type="EMBL" id="PQM44702.1"/>
    </source>
</evidence>
<evidence type="ECO:0000259" key="1">
    <source>
        <dbReference type="Pfam" id="PF06983"/>
    </source>
</evidence>